<gene>
    <name evidence="3" type="ORF">H8705_06300</name>
</gene>
<feature type="transmembrane region" description="Helical" evidence="1">
    <location>
        <begin position="116"/>
        <end position="138"/>
    </location>
</feature>
<dbReference type="Pfam" id="PF14358">
    <property type="entry name" value="DUF4405"/>
    <property type="match status" value="1"/>
</dbReference>
<evidence type="ECO:0000259" key="2">
    <source>
        <dbReference type="Pfam" id="PF14358"/>
    </source>
</evidence>
<protein>
    <submittedName>
        <fullName evidence="3">DUF4405 domain-containing protein</fullName>
    </submittedName>
</protein>
<organism evidence="3 4">
    <name type="scientific">Youxingia wuxianensis</name>
    <dbReference type="NCBI Taxonomy" id="2763678"/>
    <lineage>
        <taxon>Bacteria</taxon>
        <taxon>Bacillati</taxon>
        <taxon>Bacillota</taxon>
        <taxon>Clostridia</taxon>
        <taxon>Eubacteriales</taxon>
        <taxon>Oscillospiraceae</taxon>
        <taxon>Youxingia</taxon>
    </lineage>
</organism>
<keyword evidence="1" id="KW-0812">Transmembrane</keyword>
<name>A0A926EM93_9FIRM</name>
<evidence type="ECO:0000313" key="4">
    <source>
        <dbReference type="Proteomes" id="UP000623678"/>
    </source>
</evidence>
<feature type="transmembrane region" description="Helical" evidence="1">
    <location>
        <begin position="150"/>
        <end position="170"/>
    </location>
</feature>
<dbReference type="InterPro" id="IPR025517">
    <property type="entry name" value="DUF4405"/>
</dbReference>
<feature type="transmembrane region" description="Helical" evidence="1">
    <location>
        <begin position="35"/>
        <end position="52"/>
    </location>
</feature>
<comment type="caution">
    <text evidence="3">The sequence shown here is derived from an EMBL/GenBank/DDBJ whole genome shotgun (WGS) entry which is preliminary data.</text>
</comment>
<accession>A0A926EM93</accession>
<proteinExistence type="predicted"/>
<evidence type="ECO:0000313" key="3">
    <source>
        <dbReference type="EMBL" id="MBC8585191.1"/>
    </source>
</evidence>
<dbReference type="EMBL" id="JACRTD010000004">
    <property type="protein sequence ID" value="MBC8585191.1"/>
    <property type="molecule type" value="Genomic_DNA"/>
</dbReference>
<reference evidence="3" key="1">
    <citation type="submission" date="2020-08" db="EMBL/GenBank/DDBJ databases">
        <title>Genome public.</title>
        <authorList>
            <person name="Liu C."/>
            <person name="Sun Q."/>
        </authorList>
    </citation>
    <scope>NUCLEOTIDE SEQUENCE</scope>
    <source>
        <strain evidence="3">NSJ-64</strain>
    </source>
</reference>
<keyword evidence="1" id="KW-0472">Membrane</keyword>
<sequence>MKQKQKIKMCVDFLMTGLLLCLMAYQIIGQELHEWFGAGMLILFLLHNALNVKWYRHLFKGKYTPLRIVQTIVNLGVLTTMLCLGFSGIVLSRHVFSFVQGGPMATARTMHLAASYWGFVLMSLHAGFHWGMILGMVCKLKKKKPQIAVWVLRLLALAIAGYGLFCFISADIPSYMFLKNQFVFFDFEQSVMSVFAEYAAMMGFWIFIGHYFARGMGKLNLLIVKRKENRHEEN</sequence>
<dbReference type="Proteomes" id="UP000623678">
    <property type="component" value="Unassembled WGS sequence"/>
</dbReference>
<feature type="transmembrane region" description="Helical" evidence="1">
    <location>
        <begin position="72"/>
        <end position="96"/>
    </location>
</feature>
<feature type="transmembrane region" description="Helical" evidence="1">
    <location>
        <begin position="12"/>
        <end position="29"/>
    </location>
</feature>
<feature type="transmembrane region" description="Helical" evidence="1">
    <location>
        <begin position="190"/>
        <end position="213"/>
    </location>
</feature>
<keyword evidence="1" id="KW-1133">Transmembrane helix</keyword>
<feature type="domain" description="Flavinylation-associated cytochrome" evidence="2">
    <location>
        <begin position="72"/>
        <end position="130"/>
    </location>
</feature>
<dbReference type="AlphaFoldDB" id="A0A926EM93"/>
<keyword evidence="4" id="KW-1185">Reference proteome</keyword>
<evidence type="ECO:0000256" key="1">
    <source>
        <dbReference type="SAM" id="Phobius"/>
    </source>
</evidence>
<dbReference type="RefSeq" id="WP_262394979.1">
    <property type="nucleotide sequence ID" value="NZ_JACRTD010000004.1"/>
</dbReference>